<accession>A0A4D9EGU0</accession>
<gene>
    <name evidence="1" type="ORF">DR999_PMT09155</name>
</gene>
<sequence length="105" mass="12090">MGQDANRMLSEHQLQPLHIEHGLTELRDDHGATWCAFLAQQVWSQKLAMFLAQTPDQLLPPPFPKEARAQLPWEANTWPCCPRDGRALIRAKKGQAFRGWAWDFL</sequence>
<reference evidence="1 2" key="1">
    <citation type="submission" date="2019-04" db="EMBL/GenBank/DDBJ databases">
        <title>Draft genome of the big-headed turtle Platysternon megacephalum.</title>
        <authorList>
            <person name="Gong S."/>
        </authorList>
    </citation>
    <scope>NUCLEOTIDE SEQUENCE [LARGE SCALE GENOMIC DNA]</scope>
    <source>
        <strain evidence="1">DO16091913</strain>
        <tissue evidence="1">Muscle</tissue>
    </source>
</reference>
<dbReference type="EMBL" id="QXTE01000075">
    <property type="protein sequence ID" value="TFK07955.1"/>
    <property type="molecule type" value="Genomic_DNA"/>
</dbReference>
<reference evidence="1 2" key="2">
    <citation type="submission" date="2019-04" db="EMBL/GenBank/DDBJ databases">
        <title>The genome sequence of big-headed turtle.</title>
        <authorList>
            <person name="Gong S."/>
        </authorList>
    </citation>
    <scope>NUCLEOTIDE SEQUENCE [LARGE SCALE GENOMIC DNA]</scope>
    <source>
        <strain evidence="1">DO16091913</strain>
        <tissue evidence="1">Muscle</tissue>
    </source>
</reference>
<organism evidence="1 2">
    <name type="scientific">Platysternon megacephalum</name>
    <name type="common">big-headed turtle</name>
    <dbReference type="NCBI Taxonomy" id="55544"/>
    <lineage>
        <taxon>Eukaryota</taxon>
        <taxon>Metazoa</taxon>
        <taxon>Chordata</taxon>
        <taxon>Craniata</taxon>
        <taxon>Vertebrata</taxon>
        <taxon>Euteleostomi</taxon>
        <taxon>Archelosauria</taxon>
        <taxon>Testudinata</taxon>
        <taxon>Testudines</taxon>
        <taxon>Cryptodira</taxon>
        <taxon>Durocryptodira</taxon>
        <taxon>Testudinoidea</taxon>
        <taxon>Platysternidae</taxon>
        <taxon>Platysternon</taxon>
    </lineage>
</organism>
<dbReference type="Proteomes" id="UP000297703">
    <property type="component" value="Unassembled WGS sequence"/>
</dbReference>
<evidence type="ECO:0000313" key="1">
    <source>
        <dbReference type="EMBL" id="TFK07955.1"/>
    </source>
</evidence>
<keyword evidence="2" id="KW-1185">Reference proteome</keyword>
<evidence type="ECO:0000313" key="2">
    <source>
        <dbReference type="Proteomes" id="UP000297703"/>
    </source>
</evidence>
<comment type="caution">
    <text evidence="1">The sequence shown here is derived from an EMBL/GenBank/DDBJ whole genome shotgun (WGS) entry which is preliminary data.</text>
</comment>
<proteinExistence type="predicted"/>
<name>A0A4D9EGU0_9SAUR</name>
<protein>
    <submittedName>
        <fullName evidence="1">Protein FAM89A</fullName>
    </submittedName>
</protein>
<dbReference type="AlphaFoldDB" id="A0A4D9EGU0"/>